<name>A0A4Y7L863_PAPSO</name>
<dbReference type="Gramene" id="RZC81147">
    <property type="protein sequence ID" value="RZC81147"/>
    <property type="gene ID" value="C5167_043722"/>
</dbReference>
<evidence type="ECO:0000256" key="1">
    <source>
        <dbReference type="SAM" id="Phobius"/>
    </source>
</evidence>
<keyword evidence="3" id="KW-1185">Reference proteome</keyword>
<keyword evidence="1" id="KW-1133">Transmembrane helix</keyword>
<keyword evidence="1" id="KW-0472">Membrane</keyword>
<gene>
    <name evidence="2" type="ORF">C5167_043722</name>
</gene>
<accession>A0A4Y7L863</accession>
<organism evidence="2 3">
    <name type="scientific">Papaver somniferum</name>
    <name type="common">Opium poppy</name>
    <dbReference type="NCBI Taxonomy" id="3469"/>
    <lineage>
        <taxon>Eukaryota</taxon>
        <taxon>Viridiplantae</taxon>
        <taxon>Streptophyta</taxon>
        <taxon>Embryophyta</taxon>
        <taxon>Tracheophyta</taxon>
        <taxon>Spermatophyta</taxon>
        <taxon>Magnoliopsida</taxon>
        <taxon>Ranunculales</taxon>
        <taxon>Papaveraceae</taxon>
        <taxon>Papaveroideae</taxon>
        <taxon>Papaver</taxon>
    </lineage>
</organism>
<evidence type="ECO:0000313" key="3">
    <source>
        <dbReference type="Proteomes" id="UP000316621"/>
    </source>
</evidence>
<dbReference type="Proteomes" id="UP000316621">
    <property type="component" value="Chromosome 10"/>
</dbReference>
<sequence length="232" mass="27650">MKKMKLMVRNYKKKIEFVSEGVETYRNLTLQCLSEVAALQFRDFYNMNLVGMEFGSNILSLMLEMRWRCSVHVVNMLMYPSMYNVWCKLREAHGLQFEARSRTQLRLEHQYKPFFQILEKIYRFFLLPKVSVFITLLGADFMRMKSFGEVEEFAETLVSKLDRSWKKGICKTYRMQNSQTVEDNGEEHEEHGTKKKRLLMSMLILQMALLLQFFLTMATLMVYIGFAGHRYE</sequence>
<dbReference type="EMBL" id="CM010724">
    <property type="protein sequence ID" value="RZC81147.1"/>
    <property type="molecule type" value="Genomic_DNA"/>
</dbReference>
<evidence type="ECO:0000313" key="2">
    <source>
        <dbReference type="EMBL" id="RZC81147.1"/>
    </source>
</evidence>
<feature type="transmembrane region" description="Helical" evidence="1">
    <location>
        <begin position="203"/>
        <end position="226"/>
    </location>
</feature>
<reference evidence="2 3" key="1">
    <citation type="journal article" date="2018" name="Science">
        <title>The opium poppy genome and morphinan production.</title>
        <authorList>
            <person name="Guo L."/>
            <person name="Winzer T."/>
            <person name="Yang X."/>
            <person name="Li Y."/>
            <person name="Ning Z."/>
            <person name="He Z."/>
            <person name="Teodor R."/>
            <person name="Lu Y."/>
            <person name="Bowser T.A."/>
            <person name="Graham I.A."/>
            <person name="Ye K."/>
        </authorList>
    </citation>
    <scope>NUCLEOTIDE SEQUENCE [LARGE SCALE GENOMIC DNA]</scope>
    <source>
        <strain evidence="3">cv. HN1</strain>
        <tissue evidence="2">Leaves</tissue>
    </source>
</reference>
<proteinExistence type="predicted"/>
<keyword evidence="1" id="KW-0812">Transmembrane</keyword>
<protein>
    <submittedName>
        <fullName evidence="2">Uncharacterized protein</fullName>
    </submittedName>
</protein>
<dbReference type="AlphaFoldDB" id="A0A4Y7L863"/>